<dbReference type="InterPro" id="IPR013538">
    <property type="entry name" value="ASHA1/2-like_C"/>
</dbReference>
<dbReference type="AlphaFoldDB" id="C6ZDH4"/>
<dbReference type="SUPFAM" id="SSF55961">
    <property type="entry name" value="Bet v1-like"/>
    <property type="match status" value="1"/>
</dbReference>
<dbReference type="EMBL" id="EU475921">
    <property type="protein sequence ID" value="ACC77856.1"/>
    <property type="molecule type" value="Genomic_DNA"/>
</dbReference>
<proteinExistence type="inferred from homology"/>
<protein>
    <submittedName>
        <fullName evidence="3">Polyketide cyclase/dehydrase</fullName>
    </submittedName>
</protein>
<dbReference type="KEGG" id="sxo:SXYL_00624"/>
<feature type="domain" description="Activator of Hsp90 ATPase homologue 1/2-like C-terminal" evidence="2">
    <location>
        <begin position="29"/>
        <end position="170"/>
    </location>
</feature>
<dbReference type="Gene3D" id="3.30.530.20">
    <property type="match status" value="1"/>
</dbReference>
<evidence type="ECO:0000313" key="3">
    <source>
        <dbReference type="EMBL" id="ACC77856.1"/>
    </source>
</evidence>
<evidence type="ECO:0000259" key="2">
    <source>
        <dbReference type="Pfam" id="PF08327"/>
    </source>
</evidence>
<dbReference type="InterPro" id="IPR023393">
    <property type="entry name" value="START-like_dom_sf"/>
</dbReference>
<evidence type="ECO:0000256" key="1">
    <source>
        <dbReference type="ARBA" id="ARBA00006817"/>
    </source>
</evidence>
<dbReference type="Pfam" id="PF08327">
    <property type="entry name" value="AHSA1"/>
    <property type="match status" value="1"/>
</dbReference>
<sequence length="176" mass="20854">MKVGEQSIVGKYNVENENVEIRLERLFKVEPELLYQAWTDQRFLKQWFMTTERTNKTIEVTAEQNGKYKIVDVRKGKENIVQGTFASLTPYEYIVMTIGMPELSDSEDTIEVEIFEREPGITQMIFNYNAFVPRERRLTSLEYKQKKKEYHDSTAHGFEMLFDKLQLTLEEFEADL</sequence>
<dbReference type="CDD" id="cd07814">
    <property type="entry name" value="SRPBCC_CalC_Aha1-like"/>
    <property type="match status" value="1"/>
</dbReference>
<accession>C6ZDH4</accession>
<comment type="similarity">
    <text evidence="1">Belongs to the AHA1 family.</text>
</comment>
<reference evidence="3" key="1">
    <citation type="submission" date="2008-02" db="EMBL/GenBank/DDBJ databases">
        <title>Comparative subproteome analyses of planktonic and sessile Staphylococcus xylosus C2a: new insight in cell physiology of a coagulase-negative Staphylococcus in biofilm.</title>
        <authorList>
            <person name="Planchon S."/>
            <person name="Desvaux M."/>
            <person name="Chafsey I."/>
            <person name="Chambon C."/>
            <person name="Leroy S."/>
            <person name="Hebraud M."/>
            <person name="Talon R."/>
        </authorList>
    </citation>
    <scope>NUCLEOTIDE SEQUENCE</scope>
    <source>
        <strain evidence="3">DSM20267</strain>
    </source>
</reference>
<organism evidence="3">
    <name type="scientific">Staphylococcus xylosus</name>
    <dbReference type="NCBI Taxonomy" id="1288"/>
    <lineage>
        <taxon>Bacteria</taxon>
        <taxon>Bacillati</taxon>
        <taxon>Bacillota</taxon>
        <taxon>Bacilli</taxon>
        <taxon>Bacillales</taxon>
        <taxon>Staphylococcaceae</taxon>
        <taxon>Staphylococcus</taxon>
    </lineage>
</organism>
<name>C6ZDH4_STAXY</name>